<keyword evidence="11" id="KW-0961">Cell wall biogenesis/degradation</keyword>
<keyword evidence="19" id="KW-1185">Reference proteome</keyword>
<dbReference type="GO" id="GO:0006508">
    <property type="term" value="P:proteolysis"/>
    <property type="evidence" value="ECO:0007669"/>
    <property type="project" value="UniProtKB-KW"/>
</dbReference>
<dbReference type="InterPro" id="IPR001460">
    <property type="entry name" value="PCN-bd_Tpept"/>
</dbReference>
<evidence type="ECO:0000256" key="4">
    <source>
        <dbReference type="ARBA" id="ARBA00022670"/>
    </source>
</evidence>
<feature type="compositionally biased region" description="Low complexity" evidence="14">
    <location>
        <begin position="769"/>
        <end position="789"/>
    </location>
</feature>
<comment type="similarity">
    <text evidence="2">In the N-terminal section; belongs to the glycosyltransferase 51 family.</text>
</comment>
<dbReference type="SUPFAM" id="SSF56601">
    <property type="entry name" value="beta-lactamase/transpeptidase-like"/>
    <property type="match status" value="1"/>
</dbReference>
<dbReference type="AlphaFoldDB" id="A0A9X3FN88"/>
<keyword evidence="8" id="KW-0133">Cell shape</keyword>
<evidence type="ECO:0000256" key="1">
    <source>
        <dbReference type="ARBA" id="ARBA00007090"/>
    </source>
</evidence>
<feature type="region of interest" description="Disordered" evidence="14">
    <location>
        <begin position="701"/>
        <end position="799"/>
    </location>
</feature>
<feature type="compositionally biased region" description="Acidic residues" evidence="14">
    <location>
        <begin position="735"/>
        <end position="768"/>
    </location>
</feature>
<keyword evidence="15" id="KW-0472">Membrane</keyword>
<keyword evidence="4" id="KW-0645">Protease</keyword>
<evidence type="ECO:0000259" key="16">
    <source>
        <dbReference type="Pfam" id="PF00905"/>
    </source>
</evidence>
<evidence type="ECO:0000256" key="6">
    <source>
        <dbReference type="ARBA" id="ARBA00022679"/>
    </source>
</evidence>
<keyword evidence="10" id="KW-0511">Multifunctional enzyme</keyword>
<evidence type="ECO:0000256" key="7">
    <source>
        <dbReference type="ARBA" id="ARBA00022801"/>
    </source>
</evidence>
<dbReference type="GO" id="GO:0008658">
    <property type="term" value="F:penicillin binding"/>
    <property type="evidence" value="ECO:0007669"/>
    <property type="project" value="InterPro"/>
</dbReference>
<keyword evidence="5" id="KW-0328">Glycosyltransferase</keyword>
<dbReference type="PANTHER" id="PTHR32282">
    <property type="entry name" value="BINDING PROTEIN TRANSPEPTIDASE, PUTATIVE-RELATED"/>
    <property type="match status" value="1"/>
</dbReference>
<dbReference type="GO" id="GO:0008360">
    <property type="term" value="P:regulation of cell shape"/>
    <property type="evidence" value="ECO:0007669"/>
    <property type="project" value="UniProtKB-KW"/>
</dbReference>
<evidence type="ECO:0000256" key="9">
    <source>
        <dbReference type="ARBA" id="ARBA00022984"/>
    </source>
</evidence>
<dbReference type="GO" id="GO:0071555">
    <property type="term" value="P:cell wall organization"/>
    <property type="evidence" value="ECO:0007669"/>
    <property type="project" value="UniProtKB-KW"/>
</dbReference>
<comment type="caution">
    <text evidence="18">The sequence shown here is derived from an EMBL/GenBank/DDBJ whole genome shotgun (WGS) entry which is preliminary data.</text>
</comment>
<organism evidence="18 19">
    <name type="scientific">Aerococcus kribbianus</name>
    <dbReference type="NCBI Taxonomy" id="2999064"/>
    <lineage>
        <taxon>Bacteria</taxon>
        <taxon>Bacillati</taxon>
        <taxon>Bacillota</taxon>
        <taxon>Bacilli</taxon>
        <taxon>Lactobacillales</taxon>
        <taxon>Aerococcaceae</taxon>
        <taxon>Aerococcus</taxon>
    </lineage>
</organism>
<dbReference type="GO" id="GO:0008955">
    <property type="term" value="F:peptidoglycan glycosyltransferase activity"/>
    <property type="evidence" value="ECO:0007669"/>
    <property type="project" value="UniProtKB-EC"/>
</dbReference>
<dbReference type="EMBL" id="JAPRFR010000001">
    <property type="protein sequence ID" value="MCZ0725019.1"/>
    <property type="molecule type" value="Genomic_DNA"/>
</dbReference>
<dbReference type="InterPro" id="IPR036950">
    <property type="entry name" value="PBP_transglycosylase"/>
</dbReference>
<feature type="transmembrane region" description="Helical" evidence="15">
    <location>
        <begin position="21"/>
        <end position="48"/>
    </location>
</feature>
<dbReference type="Gene3D" id="1.10.3810.10">
    <property type="entry name" value="Biosynthetic peptidoglycan transglycosylase-like"/>
    <property type="match status" value="1"/>
</dbReference>
<feature type="domain" description="Penicillin-binding protein transpeptidase" evidence="16">
    <location>
        <begin position="346"/>
        <end position="611"/>
    </location>
</feature>
<protein>
    <submittedName>
        <fullName evidence="18">Transglycosylase domain-containing protein</fullName>
    </submittedName>
</protein>
<sequence length="799" mass="88416">MSQRRSNQRNDKKNKFDGMPLWQKIVLAIGGIILMLGLIVGGVGIYWISTAPDLGEKDLTGSIASTIYDANGNSVYETSANERIIVDESDISQQTFDAVTSIEDRRFLKHNGFDLRRIIGSALANLRAGGISQGGSTLTQQLVKLSVFSTNEEDQTYKRKVQEIWLAYQLENKINKQEIFEYYINKVYMSNGVYGMGTAAEIYYGRPLNELNLAETALLAGMPQAPNTYDPYQNPEQAKERRDDVLYAMLENDKISQEEYDQAVNTPVDEGLLSLEEHQQTENANDLMLDAYVQQVADEVKAEGYDIFTDGLSIYTHLDTQAQSHIFNTIQDNEGAYFPDERMQAAASVLDTETGHIVALVGGRQYEDRLSLNRASNLERSVGSSIKPFSSYGPAIEYLNYSTDSSIVDEKHEYSSGMEIYNWDRRYQGMLTLRQALAGSRNVPALKLIQNLEKEVGIEKVDEFLKNVGIQVNNGEGVYESNALGGEATPLALSAAYATLGNYGQYNEPKAVDYFVNPDGQEISVSGESRQAMADSTAYMLTDMLKDSFTDREKGLLTAYHTSGLNEAGKSGTTNYSEEQMAQLGLPDEAVPDTWMSGYTTDYSVSIWTGYDNPTSTDEKGYLIGNDRNVANQLYQNFMSYFAGQSENADWQQPESVHEIALEFGAVPTKFATSSTPSSRRINGLANDALYDDYVNNRQQKVTQEAPPVSSFRSSSSEVSSSVGRESEYSSYSESESESTVEEESTSEEDNQEAEESTEVEPEEETGSTEEAPPSSAASSSQSTAPSGRSRTRNEDEAA</sequence>
<dbReference type="PANTHER" id="PTHR32282:SF29">
    <property type="entry name" value="PENICILLIN-BINDING PROTEIN 1A"/>
    <property type="match status" value="1"/>
</dbReference>
<evidence type="ECO:0000256" key="8">
    <source>
        <dbReference type="ARBA" id="ARBA00022960"/>
    </source>
</evidence>
<keyword evidence="6" id="KW-0808">Transferase</keyword>
<evidence type="ECO:0000259" key="17">
    <source>
        <dbReference type="Pfam" id="PF00912"/>
    </source>
</evidence>
<dbReference type="Gene3D" id="3.40.710.10">
    <property type="entry name" value="DD-peptidase/beta-lactamase superfamily"/>
    <property type="match status" value="1"/>
</dbReference>
<keyword evidence="9" id="KW-0573">Peptidoglycan synthesis</keyword>
<dbReference type="Pfam" id="PF00912">
    <property type="entry name" value="Transgly"/>
    <property type="match status" value="1"/>
</dbReference>
<dbReference type="GO" id="GO:0009252">
    <property type="term" value="P:peptidoglycan biosynthetic process"/>
    <property type="evidence" value="ECO:0007669"/>
    <property type="project" value="UniProtKB-KW"/>
</dbReference>
<dbReference type="InterPro" id="IPR023346">
    <property type="entry name" value="Lysozyme-like_dom_sf"/>
</dbReference>
<dbReference type="Pfam" id="PF00905">
    <property type="entry name" value="Transpeptidase"/>
    <property type="match status" value="1"/>
</dbReference>
<dbReference type="InterPro" id="IPR012338">
    <property type="entry name" value="Beta-lactam/transpept-like"/>
</dbReference>
<evidence type="ECO:0000313" key="19">
    <source>
        <dbReference type="Proteomes" id="UP001146670"/>
    </source>
</evidence>
<proteinExistence type="inferred from homology"/>
<dbReference type="GO" id="GO:0009002">
    <property type="term" value="F:serine-type D-Ala-D-Ala carboxypeptidase activity"/>
    <property type="evidence" value="ECO:0007669"/>
    <property type="project" value="UniProtKB-EC"/>
</dbReference>
<comment type="catalytic activity">
    <reaction evidence="13">
        <text>[GlcNAc-(1-&gt;4)-Mur2Ac(oyl-L-Ala-gamma-D-Glu-L-Lys-D-Ala-D-Ala)](n)-di-trans,octa-cis-undecaprenyl diphosphate + beta-D-GlcNAc-(1-&gt;4)-Mur2Ac(oyl-L-Ala-gamma-D-Glu-L-Lys-D-Ala-D-Ala)-di-trans,octa-cis-undecaprenyl diphosphate = [GlcNAc-(1-&gt;4)-Mur2Ac(oyl-L-Ala-gamma-D-Glu-L-Lys-D-Ala-D-Ala)](n+1)-di-trans,octa-cis-undecaprenyl diphosphate + di-trans,octa-cis-undecaprenyl diphosphate + H(+)</text>
        <dbReference type="Rhea" id="RHEA:23708"/>
        <dbReference type="Rhea" id="RHEA-COMP:9602"/>
        <dbReference type="Rhea" id="RHEA-COMP:9603"/>
        <dbReference type="ChEBI" id="CHEBI:15378"/>
        <dbReference type="ChEBI" id="CHEBI:58405"/>
        <dbReference type="ChEBI" id="CHEBI:60033"/>
        <dbReference type="ChEBI" id="CHEBI:78435"/>
        <dbReference type="EC" id="2.4.99.28"/>
    </reaction>
</comment>
<keyword evidence="15" id="KW-0812">Transmembrane</keyword>
<dbReference type="InterPro" id="IPR001264">
    <property type="entry name" value="Glyco_trans_51"/>
</dbReference>
<evidence type="ECO:0000256" key="2">
    <source>
        <dbReference type="ARBA" id="ARBA00007739"/>
    </source>
</evidence>
<evidence type="ECO:0000256" key="12">
    <source>
        <dbReference type="ARBA" id="ARBA00034000"/>
    </source>
</evidence>
<gene>
    <name evidence="18" type="ORF">OW157_00370</name>
</gene>
<reference evidence="18" key="1">
    <citation type="submission" date="2022-12" db="EMBL/GenBank/DDBJ databases">
        <title>Description and comparative metabolic analysis of Aerococcus sp. nov., isolated from the feces of a pig.</title>
        <authorList>
            <person name="Chang Y.-H."/>
        </authorList>
    </citation>
    <scope>NUCLEOTIDE SEQUENCE</scope>
    <source>
        <strain evidence="18">YH-aer222</strain>
    </source>
</reference>
<evidence type="ECO:0000256" key="15">
    <source>
        <dbReference type="SAM" id="Phobius"/>
    </source>
</evidence>
<keyword evidence="7" id="KW-0378">Hydrolase</keyword>
<feature type="domain" description="Glycosyl transferase family 51" evidence="17">
    <location>
        <begin position="73"/>
        <end position="249"/>
    </location>
</feature>
<evidence type="ECO:0000256" key="5">
    <source>
        <dbReference type="ARBA" id="ARBA00022676"/>
    </source>
</evidence>
<keyword evidence="15" id="KW-1133">Transmembrane helix</keyword>
<dbReference type="FunFam" id="1.10.3810.10:FF:000001">
    <property type="entry name" value="Penicillin-binding protein 1A"/>
    <property type="match status" value="1"/>
</dbReference>
<dbReference type="GO" id="GO:0030288">
    <property type="term" value="C:outer membrane-bounded periplasmic space"/>
    <property type="evidence" value="ECO:0007669"/>
    <property type="project" value="TreeGrafter"/>
</dbReference>
<evidence type="ECO:0000256" key="10">
    <source>
        <dbReference type="ARBA" id="ARBA00023268"/>
    </source>
</evidence>
<comment type="similarity">
    <text evidence="1">In the C-terminal section; belongs to the transpeptidase family.</text>
</comment>
<keyword evidence="3" id="KW-0121">Carboxypeptidase</keyword>
<evidence type="ECO:0000256" key="11">
    <source>
        <dbReference type="ARBA" id="ARBA00023316"/>
    </source>
</evidence>
<evidence type="ECO:0000256" key="3">
    <source>
        <dbReference type="ARBA" id="ARBA00022645"/>
    </source>
</evidence>
<dbReference type="SUPFAM" id="SSF53955">
    <property type="entry name" value="Lysozyme-like"/>
    <property type="match status" value="1"/>
</dbReference>
<accession>A0A9X3FN88</accession>
<comment type="catalytic activity">
    <reaction evidence="12">
        <text>Preferential cleavage: (Ac)2-L-Lys-D-Ala-|-D-Ala. Also transpeptidation of peptidyl-alanyl moieties that are N-acyl substituents of D-alanine.</text>
        <dbReference type="EC" id="3.4.16.4"/>
    </reaction>
</comment>
<name>A0A9X3FN88_9LACT</name>
<evidence type="ECO:0000313" key="18">
    <source>
        <dbReference type="EMBL" id="MCZ0725019.1"/>
    </source>
</evidence>
<evidence type="ECO:0000256" key="14">
    <source>
        <dbReference type="SAM" id="MobiDB-lite"/>
    </source>
</evidence>
<dbReference type="RefSeq" id="WP_268751344.1">
    <property type="nucleotide sequence ID" value="NZ_JAPRFQ010000001.1"/>
</dbReference>
<dbReference type="InterPro" id="IPR050396">
    <property type="entry name" value="Glycosyltr_51/Transpeptidase"/>
</dbReference>
<dbReference type="Proteomes" id="UP001146670">
    <property type="component" value="Unassembled WGS sequence"/>
</dbReference>
<evidence type="ECO:0000256" key="13">
    <source>
        <dbReference type="ARBA" id="ARBA00049902"/>
    </source>
</evidence>
<feature type="compositionally biased region" description="Low complexity" evidence="14">
    <location>
        <begin position="710"/>
        <end position="734"/>
    </location>
</feature>